<sequence length="2763" mass="292910">MTSAGRALPNYRTREMLYVHSGLEKQQCSAFVQDIQLIPREAQVFSICSTDAAAAARDELLPVTTTIADQRTGGAAAAAVWICVAQQTHGPTMDKGNDAGPLLLSTPTVQQHTHVVKTRQDQQVRPTNTTTRSVPVQEMQPEINGPSEEAPHKFMPFTIRGFVSSVREADLRQTWPFTEALLRWRTQCRGDQPGILPPLHSDSNSSSSSFSSVVRSTTFFKLRTSSSIYSIPESACLRSDDDAADLVANYSIPHTAAASEEVITTRDHKSPDNFYGAAARNLKDQQQQQLAAEIQTGTFLKLRGSGSSQEQVVEEEAAASGTALGKVPARSVRRSCAAAATTVVCGKPLVAADSYSASAMRLRGHGRGSVVAATVVAGIRSSSSVAEAASSVATNRVTLLQDVPELVHEGAAAAPNLHGMEQQLVCKAEHLVGSSGNRADGIEKLRAICGDQDGVQSAGGDRHEDQRDHLTVEVNQASLQAVPVDTINNHHDDSRRDRTREEATPPGVVVDSTAARERGLEASTAALDSGVVAEEVPPAAIVVDDQSRLVSLKHSESSGVAHGPKKSLAADHGPRSIQSPVAAAAAPHESVRIAIDKSSAQMMRSLSLQQGSSAAETTTARSAGQLAGPAAVASTTVPGTSMGSGEELGSCPVCRVFTSSSNTALNVHIDQCLVNTPSAAANSMDDNDRLHPTQSLQQAAAAHGSRAAQPKFKVKTRKKRSLAVLCAFAPRRDLEAEEESGHESGRSASRESSPAEGAASEPVQRESGIRRQPRTAFALRGAASAAAAAPKKSVRTGSTVEASTDRSLGFIGISNPGNQCRPPAAKQQHRRLSSDSAKLPNQQPGESGKRPLSDCIEQRAAESEIQTKRKRRKLSSGKQQPANSIIPAGNVCTDSKKSSTSSSEELMPGLDSQLQKNSVAGSEAAGSGCDQEVAAVTSFPAEVLPISSSKRSNKVQAKLELCSSNEKVDESCRSSSRPAKPVVKGKRNLQEPEEVNDGSQVQVAAMEVVDQLLATRPTKLSEHGAATTDELLNGKEMPGVLGMHITSGLHKFSGKKQLQAAAPPAAASGTTLVSESMSLQQQQKKAASLSSKAASKQGEPDHKMEQQQQEQQQQQKTTNGITSLKLLPARKKNKAAHGGGESLSVFQTSSMRPPPPGAGLASKTCDSPRPPPPPPQPARKEKLKRKRPFQGYTEKEAPHLMSRSNAILREVLGLKQHFGEATNIGSCLTTNLQSELNSEAAGSKALSLQLPDIVTSSANITTAASRKRVLENVCNDDDDDAAAKDLLQEVDRGGAHVALESPANLESQCCNTAGVLQESSEVEGQKLLGESEQTREDHHTHQGRKSNLDIIGESQQKQEEDHHTHQGKKSNLDIIGESQQKQEEDHHAHQGKKSNLDIIGESQQKQEDNHHAHQGKKSNLDIVGESQQTREDCHAHQGKKNLNIIGDLQGAGHIAVMQTHEEDSSLKPAVDSSSCCRRRHMQTQKASKRKTSVKDAAGEPPPARKTIGLLARGPGGRFISTKSLKKSRDDSPNDAAAVAASSNKIIALESEVLDLPAASSGIPAASTSIQNSISVLDLPAASSGVPAASTSIQNSISVLDLPVASSGEPAASTSIQNSISDHECPATTDHHQNSADEILQSDVVVDVVPETTISDSADGEKNTRFLSGGVGGSSSIEPIIEEAHDQAASDVYPLVVHQKETISPSPVRGSKSAATTDAFCKGSSSTLANTLGVIGVKAGNNNSSSSSSNPVVVVVVPLDQQLQTSESKKLSPNSDVVEVVSEGEEDNDEDDARVTKLPRWMLAAMMEQQHQATAQDTSQEQKHQASTVDSQMRGQERNTVASVSHPCTCDHEQEGLMINSHGDDGQVINSHGSDQDPSSMVRLFGNPVLRLMGRNVLVPKESDLNVGVMVGQKQQQFADFSQQLLLSDHENLKGQETVDTLTGVGIATNVLESSDPADVEETINGSVPVARSLEGNPVCNDHDRVLSDTATTAKVVVLWQAGDANQHVKLGSSECTLDLQLQHSWNVTASRKTRGFAHNAEEWQAENSLEGGGLDHATDLGSSSMSRPHGDQPRGIGVTTCKTKGFKSRQPPSPGAHEVIVIDDLQPLSTTDPPPEEANPLRRHDQELLAIEALMKAGALRQLPPELDEQASNLAPGARGPVMELDCSRITQLSGIHQNHDLFVELRKLGLVPAMHVNPQQSLDFTSVPLHEDPCDTIGDHRSMSNHKAIAQVPNPHRQCTATTAVTPCGLSESSCPTKAGPKLSPSGGAGGGSAQHLLPPWLLAAKKQTAAQMATNLIVLDDDDDNDDDDTTVDEPPAPSRAWKRFPRVQQGGSSATCSTSTSGSCRAPRMAHAQCHSATPPLPVAARSIAAPVTKFRSLQAAGAPPSPSLLLQNSSVLRQAGDLKAASSSHGVNLGFPSLGLAGDISISGTMMPSLRSNERWNWQESPSIVDIVSPGDSPACRDHPDTTSARILGRSLEAPVAFLDATHSSNSQLETLRLLDCLDFEQPMRDTGMHVATKKASTHELATTGRSSLTTAQTRWQDVPAQGTSADDFRHHEADSSCTAPLDSCSIHIQQQPISQWHQSSTAAALSAGTSSTTLAFQSAGSFKLADQATRAPSSSSMRLTIDQAPSPPDEASSMGWSLLLHRPEANCTGALMSGNDNIVSFSNTTTIKEQIASSSGHVKQQQQQPPHLSANCSNANMIPDLMTMTPLGKQVARNAFYREKQLLLPMDSSSAQPNAAASMKTGGNFNSGLCQTNV</sequence>
<feature type="compositionally biased region" description="Low complexity" evidence="1">
    <location>
        <begin position="612"/>
        <end position="623"/>
    </location>
</feature>
<feature type="region of interest" description="Disordered" evidence="1">
    <location>
        <begin position="970"/>
        <end position="999"/>
    </location>
</feature>
<feature type="region of interest" description="Disordered" evidence="1">
    <location>
        <begin position="734"/>
        <end position="925"/>
    </location>
</feature>
<protein>
    <submittedName>
        <fullName evidence="2">Uncharacterized protein</fullName>
    </submittedName>
</protein>
<feature type="region of interest" description="Disordered" evidence="1">
    <location>
        <begin position="1762"/>
        <end position="1792"/>
    </location>
</feature>
<feature type="compositionally biased region" description="Polar residues" evidence="1">
    <location>
        <begin position="795"/>
        <end position="806"/>
    </location>
</feature>
<feature type="compositionally biased region" description="Polar residues" evidence="1">
    <location>
        <begin position="834"/>
        <end position="845"/>
    </location>
</feature>
<feature type="region of interest" description="Disordered" evidence="1">
    <location>
        <begin position="2045"/>
        <end position="2076"/>
    </location>
</feature>
<dbReference type="EMBL" id="OZ020104">
    <property type="protein sequence ID" value="CAK9278734.1"/>
    <property type="molecule type" value="Genomic_DNA"/>
</dbReference>
<evidence type="ECO:0000313" key="2">
    <source>
        <dbReference type="EMBL" id="CAK9278734.1"/>
    </source>
</evidence>
<name>A0ABP0XHX2_9BRYO</name>
<keyword evidence="3" id="KW-1185">Reference proteome</keyword>
<feature type="region of interest" description="Disordered" evidence="1">
    <location>
        <begin position="2302"/>
        <end position="2323"/>
    </location>
</feature>
<evidence type="ECO:0000256" key="1">
    <source>
        <dbReference type="SAM" id="MobiDB-lite"/>
    </source>
</evidence>
<feature type="region of interest" description="Disordered" evidence="1">
    <location>
        <begin position="486"/>
        <end position="505"/>
    </location>
</feature>
<feature type="compositionally biased region" description="Basic and acidic residues" evidence="1">
    <location>
        <begin position="847"/>
        <end position="867"/>
    </location>
</feature>
<dbReference type="Proteomes" id="UP001497444">
    <property type="component" value="Chromosome 9"/>
</dbReference>
<feature type="compositionally biased region" description="Acidic residues" evidence="1">
    <location>
        <begin position="1781"/>
        <end position="1791"/>
    </location>
</feature>
<reference evidence="2" key="1">
    <citation type="submission" date="2024-02" db="EMBL/GenBank/DDBJ databases">
        <authorList>
            <consortium name="ELIXIR-Norway"/>
            <consortium name="Elixir Norway"/>
        </authorList>
    </citation>
    <scope>NUCLEOTIDE SEQUENCE</scope>
</reference>
<feature type="region of interest" description="Disordered" evidence="1">
    <location>
        <begin position="607"/>
        <end position="646"/>
    </location>
</feature>
<dbReference type="PANTHER" id="PTHR35767:SF1">
    <property type="entry name" value="HAPLESS PROTEIN"/>
    <property type="match status" value="1"/>
</dbReference>
<feature type="compositionally biased region" description="Polar residues" evidence="1">
    <location>
        <begin position="633"/>
        <end position="643"/>
    </location>
</feature>
<dbReference type="PANTHER" id="PTHR35767">
    <property type="entry name" value="HAPLESS PROTEIN"/>
    <property type="match status" value="1"/>
</dbReference>
<feature type="region of interest" description="Disordered" evidence="1">
    <location>
        <begin position="554"/>
        <end position="573"/>
    </location>
</feature>
<feature type="region of interest" description="Disordered" evidence="1">
    <location>
        <begin position="2622"/>
        <end position="2641"/>
    </location>
</feature>
<organism evidence="2 3">
    <name type="scientific">Sphagnum jensenii</name>
    <dbReference type="NCBI Taxonomy" id="128206"/>
    <lineage>
        <taxon>Eukaryota</taxon>
        <taxon>Viridiplantae</taxon>
        <taxon>Streptophyta</taxon>
        <taxon>Embryophyta</taxon>
        <taxon>Bryophyta</taxon>
        <taxon>Sphagnophytina</taxon>
        <taxon>Sphagnopsida</taxon>
        <taxon>Sphagnales</taxon>
        <taxon>Sphagnaceae</taxon>
        <taxon>Sphagnum</taxon>
    </lineage>
</organism>
<feature type="region of interest" description="Disordered" evidence="1">
    <location>
        <begin position="1859"/>
        <end position="1879"/>
    </location>
</feature>
<feature type="compositionally biased region" description="Basic and acidic residues" evidence="1">
    <location>
        <begin position="488"/>
        <end position="503"/>
    </location>
</feature>
<feature type="region of interest" description="Disordered" evidence="1">
    <location>
        <begin position="2251"/>
        <end position="2274"/>
    </location>
</feature>
<evidence type="ECO:0000313" key="3">
    <source>
        <dbReference type="Proteomes" id="UP001497444"/>
    </source>
</evidence>
<feature type="region of interest" description="Disordered" evidence="1">
    <location>
        <begin position="1808"/>
        <end position="1835"/>
    </location>
</feature>
<feature type="compositionally biased region" description="Basic and acidic residues" evidence="1">
    <location>
        <begin position="734"/>
        <end position="749"/>
    </location>
</feature>
<feature type="region of interest" description="Disordered" evidence="1">
    <location>
        <begin position="1072"/>
        <end position="1187"/>
    </location>
</feature>
<proteinExistence type="predicted"/>
<feature type="compositionally biased region" description="Pro residues" evidence="1">
    <location>
        <begin position="1168"/>
        <end position="1177"/>
    </location>
</feature>
<feature type="compositionally biased region" description="Low complexity" evidence="1">
    <location>
        <begin position="1106"/>
        <end position="1115"/>
    </location>
</feature>
<feature type="compositionally biased region" description="Polar residues" evidence="1">
    <location>
        <begin position="1867"/>
        <end position="1878"/>
    </location>
</feature>
<feature type="compositionally biased region" description="Basic residues" evidence="1">
    <location>
        <begin position="1476"/>
        <end position="1491"/>
    </location>
</feature>
<accession>A0ABP0XHX2</accession>
<feature type="region of interest" description="Disordered" evidence="1">
    <location>
        <begin position="1460"/>
        <end position="1512"/>
    </location>
</feature>
<gene>
    <name evidence="2" type="ORF">CSSPJE1EN1_LOCUS24212</name>
</gene>
<feature type="compositionally biased region" description="Low complexity" evidence="1">
    <location>
        <begin position="776"/>
        <end position="789"/>
    </location>
</feature>
<feature type="compositionally biased region" description="Acidic residues" evidence="1">
    <location>
        <begin position="2302"/>
        <end position="2314"/>
    </location>
</feature>
<feature type="compositionally biased region" description="Low complexity" evidence="1">
    <location>
        <begin position="1078"/>
        <end position="1097"/>
    </location>
</feature>